<evidence type="ECO:0000259" key="1">
    <source>
        <dbReference type="Pfam" id="PF09019"/>
    </source>
</evidence>
<name>A0ABU1W6Q9_9GAMM</name>
<accession>A0ABU1W6Q9</accession>
<dbReference type="InterPro" id="IPR015109">
    <property type="entry name" value="Restrct_endonuc_II_EcoRII_C"/>
</dbReference>
<evidence type="ECO:0000313" key="3">
    <source>
        <dbReference type="EMBL" id="MDR7133268.1"/>
    </source>
</evidence>
<dbReference type="RefSeq" id="WP_310057705.1">
    <property type="nucleotide sequence ID" value="NZ_JAVDVY010000001.1"/>
</dbReference>
<keyword evidence="4" id="KW-1185">Reference proteome</keyword>
<gene>
    <name evidence="3" type="ORF">J2X06_000452</name>
</gene>
<dbReference type="Gene3D" id="3.40.91.80">
    <property type="match status" value="1"/>
</dbReference>
<protein>
    <recommendedName>
        <fullName evidence="5">Restriction endonuclease type II EcoRII C-terminal domain-containing protein</fullName>
    </recommendedName>
</protein>
<dbReference type="Proteomes" id="UP001251524">
    <property type="component" value="Unassembled WGS sequence"/>
</dbReference>
<evidence type="ECO:0000313" key="4">
    <source>
        <dbReference type="Proteomes" id="UP001251524"/>
    </source>
</evidence>
<dbReference type="InterPro" id="IPR023372">
    <property type="entry name" value="Rest_endonuc_II_EcoRII_N"/>
</dbReference>
<dbReference type="Pfam" id="PF09217">
    <property type="entry name" value="EcoRII-N"/>
    <property type="match status" value="1"/>
</dbReference>
<proteinExistence type="predicted"/>
<dbReference type="Gene3D" id="2.40.330.10">
    <property type="entry name" value="DNA-binding pseudobarrel domain"/>
    <property type="match status" value="1"/>
</dbReference>
<feature type="domain" description="Restriction endonuclease type II EcoRII N-terminal" evidence="2">
    <location>
        <begin position="16"/>
        <end position="155"/>
    </location>
</feature>
<reference evidence="3 4" key="1">
    <citation type="submission" date="2023-07" db="EMBL/GenBank/DDBJ databases">
        <title>Sorghum-associated microbial communities from plants grown in Nebraska, USA.</title>
        <authorList>
            <person name="Schachtman D."/>
        </authorList>
    </citation>
    <scope>NUCLEOTIDE SEQUENCE [LARGE SCALE GENOMIC DNA]</scope>
    <source>
        <strain evidence="3 4">BE198</strain>
    </source>
</reference>
<sequence length="389" mass="44047">MIERFQNWLDSHEGEDWHWYIKRLSANDTLANDSHQAGPYIPNEQAFLLFPSLKASQEPNPKSSLRGSVDSHAEPDRELSVTWYRAAKNECRITRWGGRSSPVLDPDSTGSVGVFAFRKYSSADSDYVSVWVCSGPEEDFLVERVGPVEPGVPLLLSNLARTKIVETKAGTCSLTIDTIPPQWLSAFPSGEEVVGKCIELRLHLNRSPDDRLIARRDCEFSMFKSIENMHVLPRIQQGFGSVDEFIEYSNSVNNRRKSRSGRSLELHVRGILKEEDVGFSHGAISEGNKKPDFLFPSVQAYRSGRQPLWMLAAKTTCKDRWRQVLHEADLIPNKHLITLQEGVSLNQFQEMRDAGVTLVVPKPLHDRYPKAVRPELLSFSDFISTVRQP</sequence>
<evidence type="ECO:0000259" key="2">
    <source>
        <dbReference type="Pfam" id="PF09217"/>
    </source>
</evidence>
<dbReference type="SUPFAM" id="SSF52980">
    <property type="entry name" value="Restriction endonuclease-like"/>
    <property type="match status" value="1"/>
</dbReference>
<dbReference type="InterPro" id="IPR011335">
    <property type="entry name" value="Restrct_endonuc-II-like"/>
</dbReference>
<evidence type="ECO:0008006" key="5">
    <source>
        <dbReference type="Google" id="ProtNLM"/>
    </source>
</evidence>
<dbReference type="InterPro" id="IPR038365">
    <property type="entry name" value="EcoRII_C_sf"/>
</dbReference>
<feature type="domain" description="Restriction endonuclease type II EcoRII C-terminal" evidence="1">
    <location>
        <begin position="223"/>
        <end position="383"/>
    </location>
</feature>
<dbReference type="InterPro" id="IPR015300">
    <property type="entry name" value="DNA-bd_pseudobarrel_sf"/>
</dbReference>
<dbReference type="SUPFAM" id="SSF101936">
    <property type="entry name" value="DNA-binding pseudobarrel domain"/>
    <property type="match status" value="1"/>
</dbReference>
<comment type="caution">
    <text evidence="3">The sequence shown here is derived from an EMBL/GenBank/DDBJ whole genome shotgun (WGS) entry which is preliminary data.</text>
</comment>
<dbReference type="Pfam" id="PF09019">
    <property type="entry name" value="EcoRII-C"/>
    <property type="match status" value="1"/>
</dbReference>
<organism evidence="3 4">
    <name type="scientific">Lysobacter niastensis</name>
    <dbReference type="NCBI Taxonomy" id="380629"/>
    <lineage>
        <taxon>Bacteria</taxon>
        <taxon>Pseudomonadati</taxon>
        <taxon>Pseudomonadota</taxon>
        <taxon>Gammaproteobacteria</taxon>
        <taxon>Lysobacterales</taxon>
        <taxon>Lysobacteraceae</taxon>
        <taxon>Lysobacter</taxon>
    </lineage>
</organism>
<dbReference type="EMBL" id="JAVDVY010000001">
    <property type="protein sequence ID" value="MDR7133268.1"/>
    <property type="molecule type" value="Genomic_DNA"/>
</dbReference>